<dbReference type="EMBL" id="AP018694">
    <property type="protein sequence ID" value="BBE18157.1"/>
    <property type="molecule type" value="Genomic_DNA"/>
</dbReference>
<dbReference type="Proteomes" id="UP001193389">
    <property type="component" value="Chromosome"/>
</dbReference>
<reference evidence="3" key="1">
    <citation type="journal article" date="2020" name="Int. J. Syst. Evol. Microbiol.">
        <title>Aquipluma nitroreducens gen. nov. sp. nov., a novel facultatively anaerobic bacterium isolated from a freshwater lake.</title>
        <authorList>
            <person name="Watanabe M."/>
            <person name="Kojima H."/>
            <person name="Fukui M."/>
        </authorList>
    </citation>
    <scope>NUCLEOTIDE SEQUENCE</scope>
    <source>
        <strain evidence="3">MeG22</strain>
    </source>
</reference>
<protein>
    <recommendedName>
        <fullName evidence="2">Putative zinc-finger domain-containing protein</fullName>
    </recommendedName>
</protein>
<name>A0A5K7S9P1_9BACT</name>
<dbReference type="Gene3D" id="1.10.10.1320">
    <property type="entry name" value="Anti-sigma factor, zinc-finger domain"/>
    <property type="match status" value="1"/>
</dbReference>
<dbReference type="InterPro" id="IPR027383">
    <property type="entry name" value="Znf_put"/>
</dbReference>
<dbReference type="InterPro" id="IPR016024">
    <property type="entry name" value="ARM-type_fold"/>
</dbReference>
<dbReference type="Pfam" id="PF13490">
    <property type="entry name" value="zf-HC2"/>
    <property type="match status" value="1"/>
</dbReference>
<dbReference type="RefSeq" id="WP_318351087.1">
    <property type="nucleotide sequence ID" value="NZ_AP018694.1"/>
</dbReference>
<keyword evidence="1" id="KW-1133">Transmembrane helix</keyword>
<keyword evidence="1" id="KW-0472">Membrane</keyword>
<accession>A0A5K7S9P1</accession>
<organism evidence="3 4">
    <name type="scientific">Aquipluma nitroreducens</name>
    <dbReference type="NCBI Taxonomy" id="2010828"/>
    <lineage>
        <taxon>Bacteria</taxon>
        <taxon>Pseudomonadati</taxon>
        <taxon>Bacteroidota</taxon>
        <taxon>Bacteroidia</taxon>
        <taxon>Marinilabiliales</taxon>
        <taxon>Prolixibacteraceae</taxon>
        <taxon>Aquipluma</taxon>
    </lineage>
</organism>
<keyword evidence="4" id="KW-1185">Reference proteome</keyword>
<sequence length="272" mass="31265">MECKEYREQFTSLLTDSIPQAQRSEIESHLEGCANCREEFESAQKIWYLMGEMTQPEPSATMQSDFNAILSEFKKEQKIRKNLLDEWMNKLREFLYLQVQPRLAYSLLLVAFGLVAGYFLHQPGQSAIAYNKQIDSLTSQVSEMKQVMMFSLLQDPSASQRMRAVAYTEEIDNVDLKVINALFTTLNEDPNVNVRLATLDALVKLADEPKVREGLVRSIDLQDSPLMQTAIADVMVRLQEKSSVRSLKKLLDKKDLNEMVKFNIEKSIQRLI</sequence>
<dbReference type="AlphaFoldDB" id="A0A5K7S9P1"/>
<dbReference type="SUPFAM" id="SSF48371">
    <property type="entry name" value="ARM repeat"/>
    <property type="match status" value="1"/>
</dbReference>
<evidence type="ECO:0000313" key="3">
    <source>
        <dbReference type="EMBL" id="BBE18157.1"/>
    </source>
</evidence>
<feature type="domain" description="Putative zinc-finger" evidence="2">
    <location>
        <begin position="3"/>
        <end position="37"/>
    </location>
</feature>
<dbReference type="InterPro" id="IPR011989">
    <property type="entry name" value="ARM-like"/>
</dbReference>
<evidence type="ECO:0000313" key="4">
    <source>
        <dbReference type="Proteomes" id="UP001193389"/>
    </source>
</evidence>
<proteinExistence type="predicted"/>
<evidence type="ECO:0000256" key="1">
    <source>
        <dbReference type="SAM" id="Phobius"/>
    </source>
</evidence>
<evidence type="ECO:0000259" key="2">
    <source>
        <dbReference type="Pfam" id="PF13490"/>
    </source>
</evidence>
<feature type="transmembrane region" description="Helical" evidence="1">
    <location>
        <begin position="103"/>
        <end position="121"/>
    </location>
</feature>
<dbReference type="Gene3D" id="1.25.10.10">
    <property type="entry name" value="Leucine-rich Repeat Variant"/>
    <property type="match status" value="1"/>
</dbReference>
<gene>
    <name evidence="3" type="ORF">AQPE_2317</name>
</gene>
<dbReference type="KEGG" id="anf:AQPE_2317"/>
<dbReference type="InterPro" id="IPR041916">
    <property type="entry name" value="Anti_sigma_zinc_sf"/>
</dbReference>
<keyword evidence="1" id="KW-0812">Transmembrane</keyword>